<feature type="transmembrane region" description="Helical" evidence="2">
    <location>
        <begin position="118"/>
        <end position="136"/>
    </location>
</feature>
<evidence type="ECO:0000256" key="2">
    <source>
        <dbReference type="SAM" id="Phobius"/>
    </source>
</evidence>
<keyword evidence="2" id="KW-0472">Membrane</keyword>
<accession>A0ABV5MIN9</accession>
<comment type="caution">
    <text evidence="3">The sequence shown here is derived from an EMBL/GenBank/DDBJ whole genome shotgun (WGS) entry which is preliminary data.</text>
</comment>
<sequence length="334" mass="34345">MATSTSGTGRGWAYTGAILGGAISIAANIAHSFIQPTSAPDTWRPEPGAVISAMAWPVVLFVAVEILARTPWPDKLGYHLLRWIGLPPVAFVAALVSYRHLSGLLGHYGEETLVQRLGPIAIDGLMLMATGAIIATRHPNPPADRITPADTTTTTTTTTASAPLATAASVPSPTAAPAQPVVAADRVPVAATPDPGSAAGADHSPAEPSPAESVQAPDTASTEQADSTQHRHETVPTAPESAQAASAHDFSVTAADAAQSLKLPVPAALLTRARHITAAHLEATNVPITPGQLAARLRVDTGTAKQVIALLDLDPNRLRHPAMTANGTSMDRTA</sequence>
<protein>
    <recommendedName>
        <fullName evidence="5">DUF2637 domain-containing protein</fullName>
    </recommendedName>
</protein>
<keyword evidence="2" id="KW-0812">Transmembrane</keyword>
<dbReference type="RefSeq" id="WP_223097333.1">
    <property type="nucleotide sequence ID" value="NZ_CP061913.1"/>
</dbReference>
<feature type="compositionally biased region" description="Low complexity" evidence="1">
    <location>
        <begin position="148"/>
        <end position="195"/>
    </location>
</feature>
<organism evidence="3 4">
    <name type="scientific">Dactylosporangium vinaceum</name>
    <dbReference type="NCBI Taxonomy" id="53362"/>
    <lineage>
        <taxon>Bacteria</taxon>
        <taxon>Bacillati</taxon>
        <taxon>Actinomycetota</taxon>
        <taxon>Actinomycetes</taxon>
        <taxon>Micromonosporales</taxon>
        <taxon>Micromonosporaceae</taxon>
        <taxon>Dactylosporangium</taxon>
    </lineage>
</organism>
<feature type="compositionally biased region" description="Polar residues" evidence="1">
    <location>
        <begin position="216"/>
        <end position="227"/>
    </location>
</feature>
<keyword evidence="4" id="KW-1185">Reference proteome</keyword>
<feature type="transmembrane region" description="Helical" evidence="2">
    <location>
        <begin position="12"/>
        <end position="34"/>
    </location>
</feature>
<feature type="transmembrane region" description="Helical" evidence="2">
    <location>
        <begin position="49"/>
        <end position="68"/>
    </location>
</feature>
<evidence type="ECO:0000313" key="3">
    <source>
        <dbReference type="EMBL" id="MFB9448708.1"/>
    </source>
</evidence>
<dbReference type="Proteomes" id="UP001589608">
    <property type="component" value="Unassembled WGS sequence"/>
</dbReference>
<reference evidence="3 4" key="1">
    <citation type="submission" date="2024-09" db="EMBL/GenBank/DDBJ databases">
        <authorList>
            <person name="Sun Q."/>
            <person name="Mori K."/>
        </authorList>
    </citation>
    <scope>NUCLEOTIDE SEQUENCE [LARGE SCALE GENOMIC DNA]</scope>
    <source>
        <strain evidence="3 4">JCM 3307</strain>
    </source>
</reference>
<feature type="region of interest" description="Disordered" evidence="1">
    <location>
        <begin position="137"/>
        <end position="249"/>
    </location>
</feature>
<evidence type="ECO:0000256" key="1">
    <source>
        <dbReference type="SAM" id="MobiDB-lite"/>
    </source>
</evidence>
<gene>
    <name evidence="3" type="ORF">ACFFTR_36955</name>
</gene>
<evidence type="ECO:0000313" key="4">
    <source>
        <dbReference type="Proteomes" id="UP001589608"/>
    </source>
</evidence>
<keyword evidence="2" id="KW-1133">Transmembrane helix</keyword>
<evidence type="ECO:0008006" key="5">
    <source>
        <dbReference type="Google" id="ProtNLM"/>
    </source>
</evidence>
<name>A0ABV5MIN9_9ACTN</name>
<dbReference type="EMBL" id="JBHMCA010000059">
    <property type="protein sequence ID" value="MFB9448708.1"/>
    <property type="molecule type" value="Genomic_DNA"/>
</dbReference>
<proteinExistence type="predicted"/>
<feature type="transmembrane region" description="Helical" evidence="2">
    <location>
        <begin position="80"/>
        <end position="98"/>
    </location>
</feature>